<gene>
    <name evidence="2" type="ordered locus">MCJ_005950</name>
</gene>
<dbReference type="InterPro" id="IPR036412">
    <property type="entry name" value="HAD-like_sf"/>
</dbReference>
<keyword evidence="3" id="KW-1185">Reference proteome</keyword>
<dbReference type="SUPFAM" id="SSF52540">
    <property type="entry name" value="P-loop containing nucleoside triphosphate hydrolases"/>
    <property type="match status" value="1"/>
</dbReference>
<dbReference type="PANTHER" id="PTHR10000">
    <property type="entry name" value="PHOSPHOSERINE PHOSPHATASE"/>
    <property type="match status" value="1"/>
</dbReference>
<dbReference type="KEGG" id="mco:MCJ_005950"/>
<dbReference type="InterPro" id="IPR006379">
    <property type="entry name" value="HAD-SF_hydro_IIB"/>
</dbReference>
<evidence type="ECO:0000313" key="3">
    <source>
        <dbReference type="Proteomes" id="UP000001491"/>
    </source>
</evidence>
<dbReference type="eggNOG" id="COG0561">
    <property type="taxonomic scope" value="Bacteria"/>
</dbReference>
<reference evidence="3" key="1">
    <citation type="journal article" date="2009" name="BMC Bioinformatics">
        <title>The Mycoplasma conjunctivae genome sequencing, annotation and analysis.</title>
        <authorList>
            <person name="Calderon-Copete S.P."/>
            <person name="Wigger G."/>
            <person name="Wunderlin C."/>
            <person name="Schmidheini T."/>
            <person name="Frey J."/>
            <person name="Quail M.A."/>
            <person name="Falquet L."/>
        </authorList>
    </citation>
    <scope>NUCLEOTIDE SEQUENCE [LARGE SCALE GENOMIC DNA]</scope>
    <source>
        <strain evidence="3">ATCC 25834 / NCTC 10147 / HRC/581</strain>
    </source>
</reference>
<sequence>MNKKKIVFLDLDGTLLDIGYGVTANMSNINKKAVQKISQNYTIVISTGRKLSEKIKKIGQQINAKYYICQNGANIFDKNFNLLRKYEITDIIANDVIKLAFDNKSTVAFDEKYIYGDGLWKTIFSFFAEFKPRPISLIEVKQIQKILIISAYKSRIRIIKNILKQRYQEQLQVSISGKGFALEITNSQASKGKAAKFIAELEGVDLKNTFHIGDSMNDASCSGIIGNLIAMKSGSKNLQKIADNVGFAKYGGVAKAIEKFIDKNISVAVVGQYGSGKTTFLKEVEKFGYQVLYTDDFFASCYQNGNPCYFVVKSINEDFVTTDYVKKDKIRDFMLEKKENKDFLEKKLYKILSNHLKSRRYDFVEIPNLYTKNANFTEFFQKIVLVSTNPEQRQKNILNKNVALNVSQKNEQLNQIVYKNIDFEVHGDEWKNPEFFNHFFNEIFK</sequence>
<dbReference type="GO" id="GO:0000287">
    <property type="term" value="F:magnesium ion binding"/>
    <property type="evidence" value="ECO:0007669"/>
    <property type="project" value="TreeGrafter"/>
</dbReference>
<organism evidence="2 3">
    <name type="scientific">Mesomycoplasma conjunctivae (strain ATCC 25834 / NCTC 10147 / HRC/581)</name>
    <name type="common">Mycoplasma conjunctivae</name>
    <dbReference type="NCBI Taxonomy" id="572263"/>
    <lineage>
        <taxon>Bacteria</taxon>
        <taxon>Bacillati</taxon>
        <taxon>Mycoplasmatota</taxon>
        <taxon>Mycoplasmoidales</taxon>
        <taxon>Metamycoplasmataceae</taxon>
        <taxon>Mesomycoplasma</taxon>
    </lineage>
</organism>
<dbReference type="HOGENOM" id="CLU_616514_0_0_14"/>
<dbReference type="Proteomes" id="UP000001491">
    <property type="component" value="Chromosome"/>
</dbReference>
<dbReference type="Gene3D" id="3.40.50.1000">
    <property type="entry name" value="HAD superfamily/HAD-like"/>
    <property type="match status" value="1"/>
</dbReference>
<dbReference type="EMBL" id="FM864216">
    <property type="protein sequence ID" value="CAT05292.1"/>
    <property type="molecule type" value="Genomic_DNA"/>
</dbReference>
<dbReference type="InterPro" id="IPR023214">
    <property type="entry name" value="HAD_sf"/>
</dbReference>
<dbReference type="GO" id="GO:0005829">
    <property type="term" value="C:cytosol"/>
    <property type="evidence" value="ECO:0007669"/>
    <property type="project" value="TreeGrafter"/>
</dbReference>
<dbReference type="GO" id="GO:0016791">
    <property type="term" value="F:phosphatase activity"/>
    <property type="evidence" value="ECO:0007669"/>
    <property type="project" value="TreeGrafter"/>
</dbReference>
<dbReference type="Gene3D" id="3.30.1240.10">
    <property type="match status" value="1"/>
</dbReference>
<accession>C5J729</accession>
<dbReference type="Gene3D" id="3.40.50.300">
    <property type="entry name" value="P-loop containing nucleotide triphosphate hydrolases"/>
    <property type="match status" value="1"/>
</dbReference>
<dbReference type="PANTHER" id="PTHR10000:SF8">
    <property type="entry name" value="HAD SUPERFAMILY HYDROLASE-LIKE, TYPE 3"/>
    <property type="match status" value="1"/>
</dbReference>
<comment type="cofactor">
    <cofactor evidence="1">
        <name>Mg(2+)</name>
        <dbReference type="ChEBI" id="CHEBI:18420"/>
    </cofactor>
</comment>
<dbReference type="Pfam" id="PF08282">
    <property type="entry name" value="Hydrolase_3"/>
    <property type="match status" value="1"/>
</dbReference>
<proteinExistence type="predicted"/>
<dbReference type="InterPro" id="IPR027417">
    <property type="entry name" value="P-loop_NTPase"/>
</dbReference>
<evidence type="ECO:0000313" key="2">
    <source>
        <dbReference type="EMBL" id="CAT05292.1"/>
    </source>
</evidence>
<protein>
    <submittedName>
        <fullName evidence="2">HYPOTHETICAL Uncharacterized protein BU028/BU029</fullName>
    </submittedName>
</protein>
<evidence type="ECO:0000256" key="1">
    <source>
        <dbReference type="ARBA" id="ARBA00001946"/>
    </source>
</evidence>
<dbReference type="NCBIfam" id="TIGR01484">
    <property type="entry name" value="HAD-SF-IIB"/>
    <property type="match status" value="1"/>
</dbReference>
<dbReference type="AlphaFoldDB" id="C5J729"/>
<dbReference type="SUPFAM" id="SSF56784">
    <property type="entry name" value="HAD-like"/>
    <property type="match status" value="1"/>
</dbReference>
<name>C5J729_MESCH</name>